<evidence type="ECO:0000313" key="9">
    <source>
        <dbReference type="EMBL" id="XBM00179.1"/>
    </source>
</evidence>
<dbReference type="GO" id="GO:0006094">
    <property type="term" value="P:gluconeogenesis"/>
    <property type="evidence" value="ECO:0007669"/>
    <property type="project" value="UniProtKB-UniRule"/>
</dbReference>
<dbReference type="RefSeq" id="WP_348944544.1">
    <property type="nucleotide sequence ID" value="NZ_CP157355.1"/>
</dbReference>
<comment type="similarity">
    <text evidence="2 7 8">Belongs to the triosephosphate isomerase family.</text>
</comment>
<dbReference type="HAMAP" id="MF_00147_B">
    <property type="entry name" value="TIM_B"/>
    <property type="match status" value="1"/>
</dbReference>
<evidence type="ECO:0000256" key="4">
    <source>
        <dbReference type="ARBA" id="ARBA00022490"/>
    </source>
</evidence>
<evidence type="ECO:0000256" key="8">
    <source>
        <dbReference type="RuleBase" id="RU363013"/>
    </source>
</evidence>
<dbReference type="GO" id="GO:0046166">
    <property type="term" value="P:glyceraldehyde-3-phosphate biosynthetic process"/>
    <property type="evidence" value="ECO:0007669"/>
    <property type="project" value="TreeGrafter"/>
</dbReference>
<comment type="function">
    <text evidence="7">Involved in the gluconeogenesis. Catalyzes stereospecifically the conversion of dihydroxyacetone phosphate (DHAP) to D-glyceraldehyde-3-phosphate (G3P).</text>
</comment>
<gene>
    <name evidence="7 9" type="primary">tpiA</name>
    <name evidence="9" type="ORF">ABHF33_14130</name>
</gene>
<comment type="catalytic activity">
    <reaction evidence="7 8">
        <text>D-glyceraldehyde 3-phosphate = dihydroxyacetone phosphate</text>
        <dbReference type="Rhea" id="RHEA:18585"/>
        <dbReference type="ChEBI" id="CHEBI:57642"/>
        <dbReference type="ChEBI" id="CHEBI:59776"/>
        <dbReference type="EC" id="5.3.1.1"/>
    </reaction>
</comment>
<keyword evidence="4 7" id="KW-0963">Cytoplasm</keyword>
<keyword evidence="6 7" id="KW-0413">Isomerase</keyword>
<dbReference type="GO" id="GO:0019563">
    <property type="term" value="P:glycerol catabolic process"/>
    <property type="evidence" value="ECO:0007669"/>
    <property type="project" value="TreeGrafter"/>
</dbReference>
<sequence>MNAAIPRQLLNAYPYAQVDDVAERQKLVIGNWKMHGSLALCREAIPRLARSVNPEVQLVLCPPAPFLGEVARLAQGTAVQYSGQDVAEQQSGARTGEWSAGMLAELGCRYSLVGHSERRQHHYEDDALIAAKARSCQQSGLIPIVCIGESQAERERGETAQVLYNQLDWLMTTPLWRQAIVAYEPRWAIGNNHPATPELAQQTHALIRAYLAQTDAVAAAKIPLLYGGSVKADNAAGFMAMPDIDGVLVGGASLDTASFLEIYASAVLCGSEHRPVQQLAQLARMVA</sequence>
<dbReference type="SUPFAM" id="SSF51351">
    <property type="entry name" value="Triosephosphate isomerase (TIM)"/>
    <property type="match status" value="1"/>
</dbReference>
<dbReference type="GO" id="GO:0004807">
    <property type="term" value="F:triose-phosphate isomerase activity"/>
    <property type="evidence" value="ECO:0007669"/>
    <property type="project" value="UniProtKB-UniRule"/>
</dbReference>
<dbReference type="FunFam" id="3.20.20.70:FF:000016">
    <property type="entry name" value="Triosephosphate isomerase"/>
    <property type="match status" value="1"/>
</dbReference>
<evidence type="ECO:0000256" key="2">
    <source>
        <dbReference type="ARBA" id="ARBA00007422"/>
    </source>
</evidence>
<reference evidence="9" key="1">
    <citation type="submission" date="2024-05" db="EMBL/GenBank/DDBJ databases">
        <authorList>
            <person name="Yang L."/>
            <person name="Pan L."/>
        </authorList>
    </citation>
    <scope>NUCLEOTIDE SEQUENCE</scope>
    <source>
        <strain evidence="9">FCG-7</strain>
    </source>
</reference>
<feature type="active site" description="Proton acceptor" evidence="7">
    <location>
        <position position="184"/>
    </location>
</feature>
<feature type="binding site" evidence="7">
    <location>
        <begin position="31"/>
        <end position="33"/>
    </location>
    <ligand>
        <name>substrate</name>
    </ligand>
</feature>
<dbReference type="PANTHER" id="PTHR21139">
    <property type="entry name" value="TRIOSEPHOSPHATE ISOMERASE"/>
    <property type="match status" value="1"/>
</dbReference>
<dbReference type="CDD" id="cd00311">
    <property type="entry name" value="TIM"/>
    <property type="match status" value="1"/>
</dbReference>
<dbReference type="Gene3D" id="3.20.20.70">
    <property type="entry name" value="Aldolase class I"/>
    <property type="match status" value="1"/>
</dbReference>
<dbReference type="Pfam" id="PF00121">
    <property type="entry name" value="TIM"/>
    <property type="match status" value="1"/>
</dbReference>
<dbReference type="EC" id="5.3.1.1" evidence="7 8"/>
<dbReference type="NCBIfam" id="TIGR00419">
    <property type="entry name" value="tim"/>
    <property type="match status" value="1"/>
</dbReference>
<dbReference type="InterPro" id="IPR022896">
    <property type="entry name" value="TrioseP_Isoase_bac/euk"/>
</dbReference>
<comment type="subunit">
    <text evidence="7 8">Homodimer.</text>
</comment>
<keyword evidence="3 7" id="KW-0312">Gluconeogenesis</keyword>
<protein>
    <recommendedName>
        <fullName evidence="7 8">Triosephosphate isomerase</fullName>
        <shortName evidence="7">TIM</shortName>
        <shortName evidence="7">TPI</shortName>
        <ecNumber evidence="7 8">5.3.1.1</ecNumber>
    </recommendedName>
    <alternativeName>
        <fullName evidence="7">Triose-phosphate isomerase</fullName>
    </alternativeName>
</protein>
<dbReference type="EMBL" id="CP157355">
    <property type="protein sequence ID" value="XBM00179.1"/>
    <property type="molecule type" value="Genomic_DNA"/>
</dbReference>
<name>A0AAU7F9L8_9NEIS</name>
<feature type="binding site" evidence="7">
    <location>
        <position position="229"/>
    </location>
    <ligand>
        <name>substrate</name>
    </ligand>
</feature>
<feature type="active site" description="Electrophile" evidence="7">
    <location>
        <position position="115"/>
    </location>
</feature>
<comment type="pathway">
    <text evidence="7 8">Carbohydrate biosynthesis; gluconeogenesis.</text>
</comment>
<proteinExistence type="inferred from homology"/>
<comment type="subcellular location">
    <subcellularLocation>
        <location evidence="7 8">Cytoplasm</location>
    </subcellularLocation>
</comment>
<feature type="binding site" evidence="7">
    <location>
        <position position="190"/>
    </location>
    <ligand>
        <name>substrate</name>
    </ligand>
</feature>
<evidence type="ECO:0000256" key="5">
    <source>
        <dbReference type="ARBA" id="ARBA00023152"/>
    </source>
</evidence>
<dbReference type="PANTHER" id="PTHR21139:SF42">
    <property type="entry name" value="TRIOSEPHOSPHATE ISOMERASE"/>
    <property type="match status" value="1"/>
</dbReference>
<evidence type="ECO:0000256" key="7">
    <source>
        <dbReference type="HAMAP-Rule" id="MF_00147"/>
    </source>
</evidence>
<feature type="binding site" evidence="7">
    <location>
        <begin position="250"/>
        <end position="251"/>
    </location>
    <ligand>
        <name>substrate</name>
    </ligand>
</feature>
<organism evidence="9">
    <name type="scientific">Chitinibacter mangrovi</name>
    <dbReference type="NCBI Taxonomy" id="3153927"/>
    <lineage>
        <taxon>Bacteria</taxon>
        <taxon>Pseudomonadati</taxon>
        <taxon>Pseudomonadota</taxon>
        <taxon>Betaproteobacteria</taxon>
        <taxon>Neisseriales</taxon>
        <taxon>Chitinibacteraceae</taxon>
        <taxon>Chitinibacter</taxon>
    </lineage>
</organism>
<evidence type="ECO:0000256" key="6">
    <source>
        <dbReference type="ARBA" id="ARBA00023235"/>
    </source>
</evidence>
<comment type="pathway">
    <text evidence="1 7 8">Carbohydrate degradation; glycolysis; D-glyceraldehyde 3-phosphate from glycerone phosphate: step 1/1.</text>
</comment>
<dbReference type="InterPro" id="IPR013785">
    <property type="entry name" value="Aldolase_TIM"/>
</dbReference>
<dbReference type="PROSITE" id="PS51440">
    <property type="entry name" value="TIM_2"/>
    <property type="match status" value="1"/>
</dbReference>
<dbReference type="GO" id="GO:0005829">
    <property type="term" value="C:cytosol"/>
    <property type="evidence" value="ECO:0007669"/>
    <property type="project" value="TreeGrafter"/>
</dbReference>
<dbReference type="InterPro" id="IPR035990">
    <property type="entry name" value="TIM_sf"/>
</dbReference>
<dbReference type="InterPro" id="IPR000652">
    <property type="entry name" value="Triosephosphate_isomerase"/>
</dbReference>
<accession>A0AAU7F9L8</accession>
<evidence type="ECO:0000256" key="1">
    <source>
        <dbReference type="ARBA" id="ARBA00004680"/>
    </source>
</evidence>
<dbReference type="AlphaFoldDB" id="A0AAU7F9L8"/>
<keyword evidence="5 7" id="KW-0324">Glycolysis</keyword>
<evidence type="ECO:0000256" key="3">
    <source>
        <dbReference type="ARBA" id="ARBA00022432"/>
    </source>
</evidence>
<dbReference type="KEGG" id="cmav:ABHF33_14130"/>
<dbReference type="GO" id="GO:0006096">
    <property type="term" value="P:glycolytic process"/>
    <property type="evidence" value="ECO:0007669"/>
    <property type="project" value="UniProtKB-UniRule"/>
</dbReference>